<accession>A0ABR0ASF7</accession>
<organism evidence="2 3">
    <name type="scientific">Daphnia magna</name>
    <dbReference type="NCBI Taxonomy" id="35525"/>
    <lineage>
        <taxon>Eukaryota</taxon>
        <taxon>Metazoa</taxon>
        <taxon>Ecdysozoa</taxon>
        <taxon>Arthropoda</taxon>
        <taxon>Crustacea</taxon>
        <taxon>Branchiopoda</taxon>
        <taxon>Diplostraca</taxon>
        <taxon>Cladocera</taxon>
        <taxon>Anomopoda</taxon>
        <taxon>Daphniidae</taxon>
        <taxon>Daphnia</taxon>
    </lineage>
</organism>
<dbReference type="Proteomes" id="UP001234178">
    <property type="component" value="Unassembled WGS sequence"/>
</dbReference>
<protein>
    <submittedName>
        <fullName evidence="2">Uncharacterized protein</fullName>
    </submittedName>
</protein>
<dbReference type="EMBL" id="JAOYFB010000038">
    <property type="protein sequence ID" value="KAK4028052.1"/>
    <property type="molecule type" value="Genomic_DNA"/>
</dbReference>
<feature type="compositionally biased region" description="Basic and acidic residues" evidence="1">
    <location>
        <begin position="233"/>
        <end position="250"/>
    </location>
</feature>
<feature type="region of interest" description="Disordered" evidence="1">
    <location>
        <begin position="171"/>
        <end position="205"/>
    </location>
</feature>
<name>A0ABR0ASF7_9CRUS</name>
<evidence type="ECO:0000256" key="1">
    <source>
        <dbReference type="SAM" id="MobiDB-lite"/>
    </source>
</evidence>
<evidence type="ECO:0000313" key="3">
    <source>
        <dbReference type="Proteomes" id="UP001234178"/>
    </source>
</evidence>
<gene>
    <name evidence="2" type="ORF">OUZ56_017215</name>
</gene>
<reference evidence="2 3" key="1">
    <citation type="journal article" date="2023" name="Nucleic Acids Res.">
        <title>The hologenome of Daphnia magna reveals possible DNA methylation and microbiome-mediated evolution of the host genome.</title>
        <authorList>
            <person name="Chaturvedi A."/>
            <person name="Li X."/>
            <person name="Dhandapani V."/>
            <person name="Marshall H."/>
            <person name="Kissane S."/>
            <person name="Cuenca-Cambronero M."/>
            <person name="Asole G."/>
            <person name="Calvet F."/>
            <person name="Ruiz-Romero M."/>
            <person name="Marangio P."/>
            <person name="Guigo R."/>
            <person name="Rago D."/>
            <person name="Mirbahai L."/>
            <person name="Eastwood N."/>
            <person name="Colbourne J.K."/>
            <person name="Zhou J."/>
            <person name="Mallon E."/>
            <person name="Orsini L."/>
        </authorList>
    </citation>
    <scope>NUCLEOTIDE SEQUENCE [LARGE SCALE GENOMIC DNA]</scope>
    <source>
        <strain evidence="2">LRV0_1</strain>
    </source>
</reference>
<proteinExistence type="predicted"/>
<sequence>MLLVSTSKKITQYFVESEDNVKSFSYQQSFFMFNKPSTKNGSSLYVCQVKDCPRMWKTLSTINNFRGNLRTHIKTAHKEKLEEFNILCKEIDATKLMGVQPLRDHSNKKNETGRNPALVQQVLSFRVIAKLLEAVYEEYDILHKLRAMVTNNGSNFVKEFRLYGASSLPSTIERSTSTQNAPPRAASLDVETASTSRTTLHQEPDRSNRMVVGEDNIAALLEDDFSDFEETDDKIKSLSDRNRGNKKEDQGESTTEQESEFEIQEILMLT</sequence>
<feature type="region of interest" description="Disordered" evidence="1">
    <location>
        <begin position="230"/>
        <end position="270"/>
    </location>
</feature>
<evidence type="ECO:0000313" key="2">
    <source>
        <dbReference type="EMBL" id="KAK4028052.1"/>
    </source>
</evidence>
<feature type="compositionally biased region" description="Polar residues" evidence="1">
    <location>
        <begin position="171"/>
        <end position="181"/>
    </location>
</feature>
<comment type="caution">
    <text evidence="2">The sequence shown here is derived from an EMBL/GenBank/DDBJ whole genome shotgun (WGS) entry which is preliminary data.</text>
</comment>
<keyword evidence="3" id="KW-1185">Reference proteome</keyword>